<comment type="caution">
    <text evidence="2">The sequence shown here is derived from an EMBL/GenBank/DDBJ whole genome shotgun (WGS) entry which is preliminary data.</text>
</comment>
<name>A0A171DFN1_9ACTN</name>
<protein>
    <submittedName>
        <fullName evidence="2">Uncharacterized protein</fullName>
    </submittedName>
</protein>
<dbReference type="STRING" id="161355.PS9374_03921"/>
<reference evidence="2 3" key="1">
    <citation type="journal article" date="2016" name="Genome Announc.">
        <title>Draft Genome Sequence of Planomonospora sphaerica JCM9374, a Rare Actinomycete.</title>
        <authorList>
            <person name="Dohra H."/>
            <person name="Suzuki T."/>
            <person name="Inoue Y."/>
            <person name="Kodani S."/>
        </authorList>
    </citation>
    <scope>NUCLEOTIDE SEQUENCE [LARGE SCALE GENOMIC DNA]</scope>
    <source>
        <strain evidence="2 3">JCM 9374</strain>
    </source>
</reference>
<evidence type="ECO:0000313" key="2">
    <source>
        <dbReference type="EMBL" id="GAT68259.1"/>
    </source>
</evidence>
<dbReference type="RefSeq" id="WP_231647440.1">
    <property type="nucleotide sequence ID" value="NZ_BDCX01000009.1"/>
</dbReference>
<organism evidence="2 3">
    <name type="scientific">Planomonospora sphaerica</name>
    <dbReference type="NCBI Taxonomy" id="161355"/>
    <lineage>
        <taxon>Bacteria</taxon>
        <taxon>Bacillati</taxon>
        <taxon>Actinomycetota</taxon>
        <taxon>Actinomycetes</taxon>
        <taxon>Streptosporangiales</taxon>
        <taxon>Streptosporangiaceae</taxon>
        <taxon>Planomonospora</taxon>
    </lineage>
</organism>
<dbReference type="Proteomes" id="UP000077701">
    <property type="component" value="Unassembled WGS sequence"/>
</dbReference>
<evidence type="ECO:0000256" key="1">
    <source>
        <dbReference type="SAM" id="MobiDB-lite"/>
    </source>
</evidence>
<feature type="compositionally biased region" description="Basic residues" evidence="1">
    <location>
        <begin position="1"/>
        <end position="15"/>
    </location>
</feature>
<evidence type="ECO:0000313" key="3">
    <source>
        <dbReference type="Proteomes" id="UP000077701"/>
    </source>
</evidence>
<dbReference type="EMBL" id="BDCX01000009">
    <property type="protein sequence ID" value="GAT68259.1"/>
    <property type="molecule type" value="Genomic_DNA"/>
</dbReference>
<keyword evidence="3" id="KW-1185">Reference proteome</keyword>
<feature type="region of interest" description="Disordered" evidence="1">
    <location>
        <begin position="1"/>
        <end position="21"/>
    </location>
</feature>
<sequence length="140" mass="14700">MAQKHPMARKPPRKPARLEPGGKASKAIVISGITVVSLLIVGACAAQDDYEEVGADCVNLDNRLPDGSYEVVDEDYCDDDGTVRYHGSHGAYGWYYGGVRTGARVARGTTVKPSDVSIVSRGKGTVIQRGGFGGRSSSGG</sequence>
<gene>
    <name evidence="2" type="ORF">PS9374_03921</name>
</gene>
<accession>A0A171DFN1</accession>
<dbReference type="AlphaFoldDB" id="A0A171DFN1"/>
<reference evidence="3" key="2">
    <citation type="submission" date="2016-04" db="EMBL/GenBank/DDBJ databases">
        <title>Planomonospora sphaerica JCM9374 whole genome shotgun sequence.</title>
        <authorList>
            <person name="Suzuki T."/>
            <person name="Dohra H."/>
            <person name="Kodani S."/>
        </authorList>
    </citation>
    <scope>NUCLEOTIDE SEQUENCE [LARGE SCALE GENOMIC DNA]</scope>
    <source>
        <strain evidence="3">JCM 9374</strain>
    </source>
</reference>
<proteinExistence type="predicted"/>